<accession>A0A816Y8E4</accession>
<keyword evidence="1" id="KW-1133">Transmembrane helix</keyword>
<evidence type="ECO:0000313" key="2">
    <source>
        <dbReference type="EMBL" id="CAF2156086.1"/>
    </source>
</evidence>
<sequence length="240" mass="26546">MIAFIGNPNSIQISMIRNRCLNSEFDSTYPIHLNGIIRQDEFHQSIQNINQAIRSPLSTIIYALLLIIGFGGGIVLLIVGVTASVTSSSGFLALLYVALGLLIFGILVSSFGRCIISALRTARLQQAVANESRKYSTRSPPCSWRLHVYTIGSYSRYQRPKTSYHLIIELANPGAPENGFAQYQFNQFAPQTMSVFPQDNYENPPPYYNQYTAGFCSCCGAARPSTNTKFCLTCGQPFSN</sequence>
<keyword evidence="1" id="KW-0472">Membrane</keyword>
<evidence type="ECO:0000313" key="5">
    <source>
        <dbReference type="Proteomes" id="UP000663866"/>
    </source>
</evidence>
<feature type="transmembrane region" description="Helical" evidence="1">
    <location>
        <begin position="60"/>
        <end position="85"/>
    </location>
</feature>
<gene>
    <name evidence="3" type="ORF">OVN521_LOCUS28597</name>
    <name evidence="2" type="ORF">WKI299_LOCUS31318</name>
</gene>
<name>A0A816Y8E4_9BILA</name>
<dbReference type="EMBL" id="CAJOBG010008403">
    <property type="protein sequence ID" value="CAF4242527.1"/>
    <property type="molecule type" value="Genomic_DNA"/>
</dbReference>
<reference evidence="2" key="1">
    <citation type="submission" date="2021-02" db="EMBL/GenBank/DDBJ databases">
        <authorList>
            <person name="Nowell W R."/>
        </authorList>
    </citation>
    <scope>NUCLEOTIDE SEQUENCE</scope>
</reference>
<comment type="caution">
    <text evidence="2">The sequence shown here is derived from an EMBL/GenBank/DDBJ whole genome shotgun (WGS) entry which is preliminary data.</text>
</comment>
<keyword evidence="1" id="KW-0812">Transmembrane</keyword>
<feature type="transmembrane region" description="Helical" evidence="1">
    <location>
        <begin position="91"/>
        <end position="116"/>
    </location>
</feature>
<evidence type="ECO:0000313" key="4">
    <source>
        <dbReference type="Proteomes" id="UP000663856"/>
    </source>
</evidence>
<organism evidence="2 4">
    <name type="scientific">Rotaria magnacalcarata</name>
    <dbReference type="NCBI Taxonomy" id="392030"/>
    <lineage>
        <taxon>Eukaryota</taxon>
        <taxon>Metazoa</taxon>
        <taxon>Spiralia</taxon>
        <taxon>Gnathifera</taxon>
        <taxon>Rotifera</taxon>
        <taxon>Eurotatoria</taxon>
        <taxon>Bdelloidea</taxon>
        <taxon>Philodinida</taxon>
        <taxon>Philodinidae</taxon>
        <taxon>Rotaria</taxon>
    </lineage>
</organism>
<keyword evidence="5" id="KW-1185">Reference proteome</keyword>
<dbReference type="EMBL" id="CAJNRF010014270">
    <property type="protein sequence ID" value="CAF2156086.1"/>
    <property type="molecule type" value="Genomic_DNA"/>
</dbReference>
<proteinExistence type="predicted"/>
<protein>
    <submittedName>
        <fullName evidence="2">Uncharacterized protein</fullName>
    </submittedName>
</protein>
<evidence type="ECO:0000256" key="1">
    <source>
        <dbReference type="SAM" id="Phobius"/>
    </source>
</evidence>
<evidence type="ECO:0000313" key="3">
    <source>
        <dbReference type="EMBL" id="CAF4242527.1"/>
    </source>
</evidence>
<dbReference type="AlphaFoldDB" id="A0A816Y8E4"/>
<dbReference type="Proteomes" id="UP000663866">
    <property type="component" value="Unassembled WGS sequence"/>
</dbReference>
<dbReference type="Proteomes" id="UP000663856">
    <property type="component" value="Unassembled WGS sequence"/>
</dbReference>